<evidence type="ECO:0000313" key="2">
    <source>
        <dbReference type="Proteomes" id="UP000692954"/>
    </source>
</evidence>
<organism evidence="1 2">
    <name type="scientific">Paramecium sonneborni</name>
    <dbReference type="NCBI Taxonomy" id="65129"/>
    <lineage>
        <taxon>Eukaryota</taxon>
        <taxon>Sar</taxon>
        <taxon>Alveolata</taxon>
        <taxon>Ciliophora</taxon>
        <taxon>Intramacronucleata</taxon>
        <taxon>Oligohymenophorea</taxon>
        <taxon>Peniculida</taxon>
        <taxon>Parameciidae</taxon>
        <taxon>Paramecium</taxon>
    </lineage>
</organism>
<accession>A0A8S1NHG4</accession>
<keyword evidence="2" id="KW-1185">Reference proteome</keyword>
<reference evidence="1" key="1">
    <citation type="submission" date="2021-01" db="EMBL/GenBank/DDBJ databases">
        <authorList>
            <consortium name="Genoscope - CEA"/>
            <person name="William W."/>
        </authorList>
    </citation>
    <scope>NUCLEOTIDE SEQUENCE</scope>
</reference>
<comment type="caution">
    <text evidence="1">The sequence shown here is derived from an EMBL/GenBank/DDBJ whole genome shotgun (WGS) entry which is preliminary data.</text>
</comment>
<protein>
    <submittedName>
        <fullName evidence="1">Uncharacterized protein</fullName>
    </submittedName>
</protein>
<dbReference type="AlphaFoldDB" id="A0A8S1NHG4"/>
<name>A0A8S1NHG4_9CILI</name>
<evidence type="ECO:0000313" key="1">
    <source>
        <dbReference type="EMBL" id="CAD8090719.1"/>
    </source>
</evidence>
<dbReference type="EMBL" id="CAJJDN010000056">
    <property type="protein sequence ID" value="CAD8090719.1"/>
    <property type="molecule type" value="Genomic_DNA"/>
</dbReference>
<dbReference type="OrthoDB" id="291970at2759"/>
<sequence length="94" mass="11149">MITSPNKQFIENQRKKSNIFINGLSKEQLMSLCIEILKKNPEQRRQEDIQIIQAATKDIEFFQQVNIDQGELMLKECLKRMTIEMFEEVSMQII</sequence>
<dbReference type="Proteomes" id="UP000692954">
    <property type="component" value="Unassembled WGS sequence"/>
</dbReference>
<proteinExistence type="predicted"/>
<gene>
    <name evidence="1" type="ORF">PSON_ATCC_30995.1.T0560156</name>
</gene>